<evidence type="ECO:0000313" key="1">
    <source>
        <dbReference type="EMBL" id="SIP73970.1"/>
    </source>
</evidence>
<gene>
    <name evidence="1" type="ORF">XIS1_480096</name>
</gene>
<protein>
    <submittedName>
        <fullName evidence="1">Uncharacterized protein</fullName>
    </submittedName>
</protein>
<name>A0A1N6MYS2_9GAMM</name>
<dbReference type="AlphaFoldDB" id="A0A1N6MYS2"/>
<dbReference type="Proteomes" id="UP000196435">
    <property type="component" value="Unassembled WGS sequence"/>
</dbReference>
<evidence type="ECO:0000313" key="2">
    <source>
        <dbReference type="Proteomes" id="UP000196435"/>
    </source>
</evidence>
<sequence length="58" mass="6241">MVIGTDCCLCIQCASIEGFAQVEQGVNKKSGSYLLPVFPAIDLTGIALPCGWYGMYQH</sequence>
<proteinExistence type="predicted"/>
<organism evidence="1 2">
    <name type="scientific">Xenorhabdus innexi</name>
    <dbReference type="NCBI Taxonomy" id="290109"/>
    <lineage>
        <taxon>Bacteria</taxon>
        <taxon>Pseudomonadati</taxon>
        <taxon>Pseudomonadota</taxon>
        <taxon>Gammaproteobacteria</taxon>
        <taxon>Enterobacterales</taxon>
        <taxon>Morganellaceae</taxon>
        <taxon>Xenorhabdus</taxon>
    </lineage>
</organism>
<accession>A0A1N6MYS2</accession>
<dbReference type="EMBL" id="FTLG01000190">
    <property type="protein sequence ID" value="SIP73970.1"/>
    <property type="molecule type" value="Genomic_DNA"/>
</dbReference>
<reference evidence="2" key="1">
    <citation type="submission" date="2016-12" db="EMBL/GenBank/DDBJ databases">
        <authorList>
            <person name="Gaudriault S."/>
        </authorList>
    </citation>
    <scope>NUCLEOTIDE SEQUENCE [LARGE SCALE GENOMIC DNA]</scope>
    <source>
        <strain evidence="2">HGB1681 (deposited as PTA-6826 in the American Type Culture Collection)</strain>
    </source>
</reference>